<name>A0A7W6F0L0_9CAUL</name>
<comment type="caution">
    <text evidence="2">The sequence shown here is derived from an EMBL/GenBank/DDBJ whole genome shotgun (WGS) entry which is preliminary data.</text>
</comment>
<accession>A0A7W6F0L0</accession>
<evidence type="ECO:0000256" key="1">
    <source>
        <dbReference type="SAM" id="SignalP"/>
    </source>
</evidence>
<evidence type="ECO:0000313" key="3">
    <source>
        <dbReference type="Proteomes" id="UP000532936"/>
    </source>
</evidence>
<dbReference type="Proteomes" id="UP000532936">
    <property type="component" value="Unassembled WGS sequence"/>
</dbReference>
<evidence type="ECO:0008006" key="4">
    <source>
        <dbReference type="Google" id="ProtNLM"/>
    </source>
</evidence>
<dbReference type="Pfam" id="PF07027">
    <property type="entry name" value="DUF1318"/>
    <property type="match status" value="1"/>
</dbReference>
<sequence>MSLRKFLAIGALAAAVSFGGAALAQTAAQKTLVDQAKAAGTVGEQADGFVGFRVSTSDAALRAAVDAMNAGRRAAYARSAADAGTSADVAGARMFESQLLPRIQSGQWYRNAQGQWVQR</sequence>
<gene>
    <name evidence="2" type="ORF">GGR11_002100</name>
</gene>
<organism evidence="2 3">
    <name type="scientific">Brevundimonas mediterranea</name>
    <dbReference type="NCBI Taxonomy" id="74329"/>
    <lineage>
        <taxon>Bacteria</taxon>
        <taxon>Pseudomonadati</taxon>
        <taxon>Pseudomonadota</taxon>
        <taxon>Alphaproteobacteria</taxon>
        <taxon>Caulobacterales</taxon>
        <taxon>Caulobacteraceae</taxon>
        <taxon>Brevundimonas</taxon>
    </lineage>
</organism>
<dbReference type="EMBL" id="JACIDA010000002">
    <property type="protein sequence ID" value="MBB3872547.1"/>
    <property type="molecule type" value="Genomic_DNA"/>
</dbReference>
<keyword evidence="1" id="KW-0732">Signal</keyword>
<dbReference type="AlphaFoldDB" id="A0A7W6F0L0"/>
<proteinExistence type="predicted"/>
<feature type="signal peptide" evidence="1">
    <location>
        <begin position="1"/>
        <end position="24"/>
    </location>
</feature>
<reference evidence="2 3" key="1">
    <citation type="submission" date="2020-08" db="EMBL/GenBank/DDBJ databases">
        <title>Genomic Encyclopedia of Type Strains, Phase IV (KMG-IV): sequencing the most valuable type-strain genomes for metagenomic binning, comparative biology and taxonomic classification.</title>
        <authorList>
            <person name="Goeker M."/>
        </authorList>
    </citation>
    <scope>NUCLEOTIDE SEQUENCE [LARGE SCALE GENOMIC DNA]</scope>
    <source>
        <strain evidence="2 3">DSM 14878</strain>
    </source>
</reference>
<protein>
    <recommendedName>
        <fullName evidence="4">DUF1318 domain-containing protein</fullName>
    </recommendedName>
</protein>
<dbReference type="RefSeq" id="WP_183196765.1">
    <property type="nucleotide sequence ID" value="NZ_JACIDA010000002.1"/>
</dbReference>
<evidence type="ECO:0000313" key="2">
    <source>
        <dbReference type="EMBL" id="MBB3872547.1"/>
    </source>
</evidence>
<feature type="chain" id="PRO_5031546600" description="DUF1318 domain-containing protein" evidence="1">
    <location>
        <begin position="25"/>
        <end position="119"/>
    </location>
</feature>
<dbReference type="InterPro" id="IPR008309">
    <property type="entry name" value="YdbL"/>
</dbReference>